<dbReference type="InterPro" id="IPR035906">
    <property type="entry name" value="MetI-like_sf"/>
</dbReference>
<dbReference type="Proteomes" id="UP000578449">
    <property type="component" value="Unassembled WGS sequence"/>
</dbReference>
<dbReference type="InterPro" id="IPR000515">
    <property type="entry name" value="MetI-like"/>
</dbReference>
<evidence type="ECO:0000313" key="9">
    <source>
        <dbReference type="EMBL" id="MBB5139828.1"/>
    </source>
</evidence>
<feature type="transmembrane region" description="Helical" evidence="7">
    <location>
        <begin position="192"/>
        <end position="214"/>
    </location>
</feature>
<dbReference type="PROSITE" id="PS50928">
    <property type="entry name" value="ABC_TM1"/>
    <property type="match status" value="1"/>
</dbReference>
<feature type="transmembrane region" description="Helical" evidence="7">
    <location>
        <begin position="71"/>
        <end position="91"/>
    </location>
</feature>
<comment type="subcellular location">
    <subcellularLocation>
        <location evidence="1 7">Cell membrane</location>
        <topology evidence="1 7">Multi-pass membrane protein</topology>
    </subcellularLocation>
</comment>
<dbReference type="RefSeq" id="WP_185056643.1">
    <property type="nucleotide sequence ID" value="NZ_BAABIX010000041.1"/>
</dbReference>
<evidence type="ECO:0000256" key="3">
    <source>
        <dbReference type="ARBA" id="ARBA00022475"/>
    </source>
</evidence>
<feature type="transmembrane region" description="Helical" evidence="7">
    <location>
        <begin position="226"/>
        <end position="243"/>
    </location>
</feature>
<organism evidence="9 10">
    <name type="scientific">Thermocatellispora tengchongensis</name>
    <dbReference type="NCBI Taxonomy" id="1073253"/>
    <lineage>
        <taxon>Bacteria</taxon>
        <taxon>Bacillati</taxon>
        <taxon>Actinomycetota</taxon>
        <taxon>Actinomycetes</taxon>
        <taxon>Streptosporangiales</taxon>
        <taxon>Streptosporangiaceae</taxon>
        <taxon>Thermocatellispora</taxon>
    </lineage>
</organism>
<dbReference type="Pfam" id="PF00528">
    <property type="entry name" value="BPD_transp_1"/>
    <property type="match status" value="1"/>
</dbReference>
<evidence type="ECO:0000256" key="1">
    <source>
        <dbReference type="ARBA" id="ARBA00004651"/>
    </source>
</evidence>
<feature type="transmembrane region" description="Helical" evidence="7">
    <location>
        <begin position="103"/>
        <end position="123"/>
    </location>
</feature>
<evidence type="ECO:0000256" key="7">
    <source>
        <dbReference type="RuleBase" id="RU363032"/>
    </source>
</evidence>
<comment type="caution">
    <text evidence="9">The sequence shown here is derived from an EMBL/GenBank/DDBJ whole genome shotgun (WGS) entry which is preliminary data.</text>
</comment>
<evidence type="ECO:0000259" key="8">
    <source>
        <dbReference type="PROSITE" id="PS50928"/>
    </source>
</evidence>
<dbReference type="PANTHER" id="PTHR30151:SF0">
    <property type="entry name" value="ABC TRANSPORTER PERMEASE PROTEIN MJ0413-RELATED"/>
    <property type="match status" value="1"/>
</dbReference>
<feature type="transmembrane region" description="Helical" evidence="7">
    <location>
        <begin position="129"/>
        <end position="148"/>
    </location>
</feature>
<dbReference type="Gene3D" id="1.10.3720.10">
    <property type="entry name" value="MetI-like"/>
    <property type="match status" value="1"/>
</dbReference>
<keyword evidence="10" id="KW-1185">Reference proteome</keyword>
<dbReference type="PANTHER" id="PTHR30151">
    <property type="entry name" value="ALKANE SULFONATE ABC TRANSPORTER-RELATED, MEMBRANE SUBUNIT"/>
    <property type="match status" value="1"/>
</dbReference>
<proteinExistence type="inferred from homology"/>
<dbReference type="AlphaFoldDB" id="A0A840PJX1"/>
<dbReference type="GO" id="GO:0005886">
    <property type="term" value="C:plasma membrane"/>
    <property type="evidence" value="ECO:0007669"/>
    <property type="project" value="UniProtKB-SubCell"/>
</dbReference>
<feature type="transmembrane region" description="Helical" evidence="7">
    <location>
        <begin position="12"/>
        <end position="31"/>
    </location>
</feature>
<evidence type="ECO:0000256" key="4">
    <source>
        <dbReference type="ARBA" id="ARBA00022692"/>
    </source>
</evidence>
<gene>
    <name evidence="9" type="ORF">HNP84_009592</name>
</gene>
<keyword evidence="2 7" id="KW-0813">Transport</keyword>
<evidence type="ECO:0000313" key="10">
    <source>
        <dbReference type="Proteomes" id="UP000578449"/>
    </source>
</evidence>
<name>A0A840PJX1_9ACTN</name>
<sequence length="263" mass="28225">MARGTPAFPRPLSLLLEAWLPIVLFAAWWVAGANSESLYFVSLRSILEAFRTQWLSAGAADHILSSMANLAAGYALATAVGIALGVALGLARPVGEALGPILEFLRSVPGVALLPLGLLILGVGSDMKIALITYGALWPILLNTIDGVRGVDAVVRDVSRSYRVPLRFRLTRIVLPSAGPQIIAGMRTSLSIAITVVVFSEMIGSTEGIGYSILQAQRNFAIPEMWAGMLLLGILGYLLNIAFRGVEHWVLRWHRAMTAAPRS</sequence>
<protein>
    <submittedName>
        <fullName evidence="9">ABC-type nitrate/sulfonate/bicarbonate transport system permease component</fullName>
    </submittedName>
</protein>
<keyword evidence="3" id="KW-1003">Cell membrane</keyword>
<dbReference type="EMBL" id="JACHGN010000033">
    <property type="protein sequence ID" value="MBB5139828.1"/>
    <property type="molecule type" value="Genomic_DNA"/>
</dbReference>
<dbReference type="SUPFAM" id="SSF161098">
    <property type="entry name" value="MetI-like"/>
    <property type="match status" value="1"/>
</dbReference>
<evidence type="ECO:0000256" key="2">
    <source>
        <dbReference type="ARBA" id="ARBA00022448"/>
    </source>
</evidence>
<feature type="domain" description="ABC transmembrane type-1" evidence="8">
    <location>
        <begin position="63"/>
        <end position="243"/>
    </location>
</feature>
<evidence type="ECO:0000256" key="6">
    <source>
        <dbReference type="ARBA" id="ARBA00023136"/>
    </source>
</evidence>
<dbReference type="GO" id="GO:0055085">
    <property type="term" value="P:transmembrane transport"/>
    <property type="evidence" value="ECO:0007669"/>
    <property type="project" value="InterPro"/>
</dbReference>
<keyword evidence="5 7" id="KW-1133">Transmembrane helix</keyword>
<comment type="similarity">
    <text evidence="7">Belongs to the binding-protein-dependent transport system permease family.</text>
</comment>
<keyword evidence="4 7" id="KW-0812">Transmembrane</keyword>
<reference evidence="9 10" key="1">
    <citation type="submission" date="2020-08" db="EMBL/GenBank/DDBJ databases">
        <title>Genomic Encyclopedia of Type Strains, Phase IV (KMG-IV): sequencing the most valuable type-strain genomes for metagenomic binning, comparative biology and taxonomic classification.</title>
        <authorList>
            <person name="Goeker M."/>
        </authorList>
    </citation>
    <scope>NUCLEOTIDE SEQUENCE [LARGE SCALE GENOMIC DNA]</scope>
    <source>
        <strain evidence="9 10">DSM 45615</strain>
    </source>
</reference>
<evidence type="ECO:0000256" key="5">
    <source>
        <dbReference type="ARBA" id="ARBA00022989"/>
    </source>
</evidence>
<keyword evidence="6 7" id="KW-0472">Membrane</keyword>
<accession>A0A840PJX1</accession>
<dbReference type="CDD" id="cd06261">
    <property type="entry name" value="TM_PBP2"/>
    <property type="match status" value="1"/>
</dbReference>